<sequence>MSIIEQKKQALIIKYSPSSATVLVDNKMVRGTNGVAKVVLPVGQHSYIVASDGYESEEGTVKLKAAAPSNLQITLSKETNTISTSTNDVATQHIVRNQIVKFSGKVVDINGQPVIGAVVEETGTKNISVTDIDGNFIIKAKSSSITVTVTFLGCVPKQVKLTEGTKEEITLIEETYKKQPSSSASSITIPVKDGISIEMVKVEGGTFMMGATPEMKNSWTEERPIHQVTLTNDYYIGKYEVTQSLWCALMDNNPSYFKGDNLPVEQVSWDDCQKFINKLNDITGRKFRLPTEAEWEYAARGGKKSRGYQYSGSNKISDVAWYSSNSEHKTQPVGLKLANELGLYDMSGNVDEWCFDRFGFYSALSQTNPLGADDGICRVYRGGSWEQTAGFCRSSDRSNYGTSKNRIYNLGFRLALSE</sequence>
<dbReference type="SUPFAM" id="SSF56436">
    <property type="entry name" value="C-type lectin-like"/>
    <property type="match status" value="1"/>
</dbReference>
<dbReference type="Pfam" id="PF13715">
    <property type="entry name" value="CarbopepD_reg_2"/>
    <property type="match status" value="1"/>
</dbReference>
<dbReference type="AlphaFoldDB" id="A0AA92UPN6"/>
<evidence type="ECO:0000313" key="3">
    <source>
        <dbReference type="Proteomes" id="UP000285604"/>
    </source>
</evidence>
<dbReference type="PANTHER" id="PTHR23150">
    <property type="entry name" value="SULFATASE MODIFYING FACTOR 1, 2"/>
    <property type="match status" value="1"/>
</dbReference>
<dbReference type="InterPro" id="IPR008969">
    <property type="entry name" value="CarboxyPept-like_regulatory"/>
</dbReference>
<feature type="domain" description="Sulfatase-modifying factor enzyme-like" evidence="1">
    <location>
        <begin position="198"/>
        <end position="415"/>
    </location>
</feature>
<evidence type="ECO:0000313" key="2">
    <source>
        <dbReference type="EMBL" id="RGX97228.1"/>
    </source>
</evidence>
<dbReference type="Gene3D" id="3.90.1580.10">
    <property type="entry name" value="paralog of FGE (formylglycine-generating enzyme)"/>
    <property type="match status" value="1"/>
</dbReference>
<dbReference type="InterPro" id="IPR005532">
    <property type="entry name" value="SUMF_dom"/>
</dbReference>
<dbReference type="Proteomes" id="UP000285604">
    <property type="component" value="Unassembled WGS sequence"/>
</dbReference>
<dbReference type="InterPro" id="IPR051043">
    <property type="entry name" value="Sulfatase_Mod_Factor_Kinase"/>
</dbReference>
<evidence type="ECO:0000259" key="1">
    <source>
        <dbReference type="Pfam" id="PF03781"/>
    </source>
</evidence>
<reference evidence="2 3" key="1">
    <citation type="submission" date="2018-08" db="EMBL/GenBank/DDBJ databases">
        <title>A genome reference for cultivated species of the human gut microbiota.</title>
        <authorList>
            <person name="Zou Y."/>
            <person name="Xue W."/>
            <person name="Luo G."/>
        </authorList>
    </citation>
    <scope>NUCLEOTIDE SEQUENCE [LARGE SCALE GENOMIC DNA]</scope>
    <source>
        <strain evidence="2 3">OF03-3</strain>
    </source>
</reference>
<name>A0AA92UPN6_9BACT</name>
<dbReference type="EMBL" id="QSCI01000009">
    <property type="protein sequence ID" value="RGX97228.1"/>
    <property type="molecule type" value="Genomic_DNA"/>
</dbReference>
<dbReference type="InterPro" id="IPR016187">
    <property type="entry name" value="CTDL_fold"/>
</dbReference>
<protein>
    <submittedName>
        <fullName evidence="2">PEGA domain-containing protein</fullName>
    </submittedName>
</protein>
<dbReference type="InterPro" id="IPR042095">
    <property type="entry name" value="SUMF_sf"/>
</dbReference>
<dbReference type="Gene3D" id="2.60.40.1120">
    <property type="entry name" value="Carboxypeptidase-like, regulatory domain"/>
    <property type="match status" value="1"/>
</dbReference>
<comment type="caution">
    <text evidence="2">The sequence shown here is derived from an EMBL/GenBank/DDBJ whole genome shotgun (WGS) entry which is preliminary data.</text>
</comment>
<dbReference type="PANTHER" id="PTHR23150:SF19">
    <property type="entry name" value="FORMYLGLYCINE-GENERATING ENZYME"/>
    <property type="match status" value="1"/>
</dbReference>
<gene>
    <name evidence="2" type="ORF">DXA63_03985</name>
</gene>
<proteinExistence type="predicted"/>
<dbReference type="GO" id="GO:0120147">
    <property type="term" value="F:formylglycine-generating oxidase activity"/>
    <property type="evidence" value="ECO:0007669"/>
    <property type="project" value="TreeGrafter"/>
</dbReference>
<dbReference type="SUPFAM" id="SSF49464">
    <property type="entry name" value="Carboxypeptidase regulatory domain-like"/>
    <property type="match status" value="1"/>
</dbReference>
<organism evidence="2 3">
    <name type="scientific">Segatella copri</name>
    <dbReference type="NCBI Taxonomy" id="165179"/>
    <lineage>
        <taxon>Bacteria</taxon>
        <taxon>Pseudomonadati</taxon>
        <taxon>Bacteroidota</taxon>
        <taxon>Bacteroidia</taxon>
        <taxon>Bacteroidales</taxon>
        <taxon>Prevotellaceae</taxon>
        <taxon>Segatella</taxon>
    </lineage>
</organism>
<accession>A0AA92UPN6</accession>
<dbReference type="Pfam" id="PF03781">
    <property type="entry name" value="FGE-sulfatase"/>
    <property type="match status" value="1"/>
</dbReference>